<sequence length="154" mass="17913">MAFKILYAVYDKGKPLGEHTTKEWESLLSIPRQAIRDYAREGRTYGKRYNFKMVGTVASEQSEPEPEDPGITMSDLAEFKRSVKVGDKFTYKSYRKDFVRGVRIELEKMIVVRKFPHLVQVANVKDPKRIATMTYAELYKQKKNRAKKKLTAGR</sequence>
<evidence type="ECO:0008006" key="3">
    <source>
        <dbReference type="Google" id="ProtNLM"/>
    </source>
</evidence>
<dbReference type="Proteomes" id="UP001419084">
    <property type="component" value="Unassembled WGS sequence"/>
</dbReference>
<proteinExistence type="predicted"/>
<protein>
    <recommendedName>
        <fullName evidence="3">Phage protein</fullName>
    </recommendedName>
</protein>
<gene>
    <name evidence="1" type="ORF">LAD12857_29110</name>
</gene>
<evidence type="ECO:0000313" key="1">
    <source>
        <dbReference type="EMBL" id="GLB30988.1"/>
    </source>
</evidence>
<organism evidence="1 2">
    <name type="scientific">Lacrimispora amygdalina</name>
    <dbReference type="NCBI Taxonomy" id="253257"/>
    <lineage>
        <taxon>Bacteria</taxon>
        <taxon>Bacillati</taxon>
        <taxon>Bacillota</taxon>
        <taxon>Clostridia</taxon>
        <taxon>Lachnospirales</taxon>
        <taxon>Lachnospiraceae</taxon>
        <taxon>Lacrimispora</taxon>
    </lineage>
</organism>
<evidence type="ECO:0000313" key="2">
    <source>
        <dbReference type="Proteomes" id="UP001419084"/>
    </source>
</evidence>
<reference evidence="1 2" key="1">
    <citation type="journal article" date="2024" name="Int. J. Syst. Evol. Microbiol.">
        <title>Lacrimispora brassicae sp. nov. isolated from fermented cabbage, and proposal of Clostridium indicum Gundawar et al. 2019 and Clostridium methoxybenzovorans Mechichi et al. 1999 as heterotypic synonyms of Lacrimispora amygdalina (Parshina et al. 2003) Haas and Blanchard 2020 and Lacrimispora indolis (McClung and McCoy 1957) Haas and Blanchard 2020, respectively.</title>
        <authorList>
            <person name="Kobayashi H."/>
            <person name="Tanizawa Y."/>
            <person name="Sakamoto M."/>
            <person name="Ohkuma M."/>
            <person name="Tohno M."/>
        </authorList>
    </citation>
    <scope>NUCLEOTIDE SEQUENCE [LARGE SCALE GENOMIC DNA]</scope>
    <source>
        <strain evidence="1 2">DSM 12857</strain>
    </source>
</reference>
<comment type="caution">
    <text evidence="1">The sequence shown here is derived from an EMBL/GenBank/DDBJ whole genome shotgun (WGS) entry which is preliminary data.</text>
</comment>
<keyword evidence="2" id="KW-1185">Reference proteome</keyword>
<dbReference type="EMBL" id="BRPJ01000051">
    <property type="protein sequence ID" value="GLB30988.1"/>
    <property type="molecule type" value="Genomic_DNA"/>
</dbReference>
<dbReference type="RefSeq" id="WP_346065551.1">
    <property type="nucleotide sequence ID" value="NZ_BRPJ01000051.1"/>
</dbReference>
<name>A0ABQ5M7S7_9FIRM</name>
<accession>A0ABQ5M7S7</accession>